<evidence type="ECO:0000313" key="3">
    <source>
        <dbReference type="Proteomes" id="UP001595952"/>
    </source>
</evidence>
<organism evidence="2 3">
    <name type="scientific">Deinococcus hohokamensis</name>
    <dbReference type="NCBI Taxonomy" id="309883"/>
    <lineage>
        <taxon>Bacteria</taxon>
        <taxon>Thermotogati</taxon>
        <taxon>Deinococcota</taxon>
        <taxon>Deinococci</taxon>
        <taxon>Deinococcales</taxon>
        <taxon>Deinococcaceae</taxon>
        <taxon>Deinococcus</taxon>
    </lineage>
</organism>
<keyword evidence="3" id="KW-1185">Reference proteome</keyword>
<dbReference type="EMBL" id="JBHSEI010000002">
    <property type="protein sequence ID" value="MFC4637711.1"/>
    <property type="molecule type" value="Genomic_DNA"/>
</dbReference>
<dbReference type="PROSITE" id="PS51257">
    <property type="entry name" value="PROKAR_LIPOPROTEIN"/>
    <property type="match status" value="1"/>
</dbReference>
<name>A0ABV9I793_9DEIO</name>
<dbReference type="RefSeq" id="WP_380060746.1">
    <property type="nucleotide sequence ID" value="NZ_JBHSEI010000002.1"/>
</dbReference>
<keyword evidence="1" id="KW-0732">Signal</keyword>
<reference evidence="3" key="1">
    <citation type="journal article" date="2019" name="Int. J. Syst. Evol. Microbiol.">
        <title>The Global Catalogue of Microorganisms (GCM) 10K type strain sequencing project: providing services to taxonomists for standard genome sequencing and annotation.</title>
        <authorList>
            <consortium name="The Broad Institute Genomics Platform"/>
            <consortium name="The Broad Institute Genome Sequencing Center for Infectious Disease"/>
            <person name="Wu L."/>
            <person name="Ma J."/>
        </authorList>
    </citation>
    <scope>NUCLEOTIDE SEQUENCE [LARGE SCALE GENOMIC DNA]</scope>
    <source>
        <strain evidence="3">CCUG 55995</strain>
    </source>
</reference>
<evidence type="ECO:0000313" key="2">
    <source>
        <dbReference type="EMBL" id="MFC4637711.1"/>
    </source>
</evidence>
<accession>A0ABV9I793</accession>
<sequence>MNMRTIAAAVVLSGLTACGGTDLASTPATTLTSQAAGTTTSFTSTGPLDFVSPCNGELVVGQFSTTGEQTVFMDPSGGLHVRIRFHSTGTYIGQTSGMTYTESSRGQEHVNVPSSGTVNDVVVANGEITASDGAIIMVRDRVVFVRDPHGVVHVARFPSDAGSLSCK</sequence>
<gene>
    <name evidence="2" type="ORF">ACFO0D_05075</name>
</gene>
<feature type="signal peptide" evidence="1">
    <location>
        <begin position="1"/>
        <end position="24"/>
    </location>
</feature>
<dbReference type="Proteomes" id="UP001595952">
    <property type="component" value="Unassembled WGS sequence"/>
</dbReference>
<feature type="chain" id="PRO_5045102356" description="Lipoprotein" evidence="1">
    <location>
        <begin position="25"/>
        <end position="167"/>
    </location>
</feature>
<evidence type="ECO:0000256" key="1">
    <source>
        <dbReference type="SAM" id="SignalP"/>
    </source>
</evidence>
<evidence type="ECO:0008006" key="4">
    <source>
        <dbReference type="Google" id="ProtNLM"/>
    </source>
</evidence>
<comment type="caution">
    <text evidence="2">The sequence shown here is derived from an EMBL/GenBank/DDBJ whole genome shotgun (WGS) entry which is preliminary data.</text>
</comment>
<protein>
    <recommendedName>
        <fullName evidence="4">Lipoprotein</fullName>
    </recommendedName>
</protein>
<proteinExistence type="predicted"/>